<dbReference type="GO" id="GO:0050660">
    <property type="term" value="F:flavin adenine dinucleotide binding"/>
    <property type="evidence" value="ECO:0007669"/>
    <property type="project" value="InterPro"/>
</dbReference>
<keyword evidence="6" id="KW-0560">Oxidoreductase</keyword>
<name>A0A8J3CSC8_9PROT</name>
<dbReference type="FunFam" id="3.50.50.60:FF:000228">
    <property type="entry name" value="FAD-containing monooxygenase EthA"/>
    <property type="match status" value="1"/>
</dbReference>
<evidence type="ECO:0000256" key="5">
    <source>
        <dbReference type="ARBA" id="ARBA00022857"/>
    </source>
</evidence>
<evidence type="ECO:0000256" key="2">
    <source>
        <dbReference type="ARBA" id="ARBA00010139"/>
    </source>
</evidence>
<dbReference type="InterPro" id="IPR020946">
    <property type="entry name" value="Flavin_mOase-like"/>
</dbReference>
<dbReference type="InterPro" id="IPR051820">
    <property type="entry name" value="FAD-binding_MO"/>
</dbReference>
<sequence>MSDVLDLVIIGAGLSGIGAACRYVTEFPDGNFTVLESRDAIGGTWDLFRYPGIRSDSDMLTLGYDFRPWKGAKTLADGPAIRDYVRDTSREYGIDPKVQFNSRVISTDFSTTEDIWTLSVETDGQTREIRTRFILSCAGYYHYDKAHDPVFAGREDFQGDVIHPQFWPEGFDYADKRIAIIGSGATAVTLVPELAKTAAHVTQIQRTPSYVAAIPSEDPINKLTSKIMPESLSIRFNRWKNIKLSQHFYKRAQSDPARARRNLRKATLKALGEDYPVDTHFNPPYNPWDQRLCMVPDGDMFTAINRGKASIVTGHIDRFNSEGVRMKDGTQIDADVIVTATGIELNYSTNYPVMIDGVTQVANDSFTYKGVMISGVPNIVAVFGYTNASWTLRADLMSRYVIRLIKHMKAKGLTRVVPIAPEGMERRPIIDFQAGYMQRVLHEMPCQGDRMPWLNVQNYKHDQKVLIEDALDDEALHFSRIESQTSLAEAAE</sequence>
<dbReference type="PRINTS" id="PR00411">
    <property type="entry name" value="PNDRDTASEI"/>
</dbReference>
<dbReference type="EMBL" id="BMZH01000004">
    <property type="protein sequence ID" value="GHA91779.1"/>
    <property type="molecule type" value="Genomic_DNA"/>
</dbReference>
<evidence type="ECO:0000313" key="8">
    <source>
        <dbReference type="EMBL" id="GHA91779.1"/>
    </source>
</evidence>
<comment type="similarity">
    <text evidence="2">Belongs to the FAD-binding monooxygenase family.</text>
</comment>
<keyword evidence="9" id="KW-1185">Reference proteome</keyword>
<proteinExistence type="inferred from homology"/>
<dbReference type="RefSeq" id="WP_189496770.1">
    <property type="nucleotide sequence ID" value="NZ_BMZH01000004.1"/>
</dbReference>
<keyword evidence="3" id="KW-0285">Flavoprotein</keyword>
<evidence type="ECO:0000256" key="7">
    <source>
        <dbReference type="ARBA" id="ARBA00023033"/>
    </source>
</evidence>
<comment type="cofactor">
    <cofactor evidence="1">
        <name>FAD</name>
        <dbReference type="ChEBI" id="CHEBI:57692"/>
    </cofactor>
</comment>
<protein>
    <submittedName>
        <fullName evidence="8">Flavin-binding monooxygenase</fullName>
    </submittedName>
</protein>
<evidence type="ECO:0000256" key="3">
    <source>
        <dbReference type="ARBA" id="ARBA00022630"/>
    </source>
</evidence>
<organism evidence="8 9">
    <name type="scientific">Algimonas arctica</name>
    <dbReference type="NCBI Taxonomy" id="1479486"/>
    <lineage>
        <taxon>Bacteria</taxon>
        <taxon>Pseudomonadati</taxon>
        <taxon>Pseudomonadota</taxon>
        <taxon>Alphaproteobacteria</taxon>
        <taxon>Maricaulales</taxon>
        <taxon>Robiginitomaculaceae</taxon>
        <taxon>Algimonas</taxon>
    </lineage>
</organism>
<dbReference type="Gene3D" id="3.50.50.60">
    <property type="entry name" value="FAD/NAD(P)-binding domain"/>
    <property type="match status" value="3"/>
</dbReference>
<comment type="caution">
    <text evidence="8">The sequence shown here is derived from an EMBL/GenBank/DDBJ whole genome shotgun (WGS) entry which is preliminary data.</text>
</comment>
<dbReference type="GO" id="GO:0050661">
    <property type="term" value="F:NADP binding"/>
    <property type="evidence" value="ECO:0007669"/>
    <property type="project" value="InterPro"/>
</dbReference>
<keyword evidence="7 8" id="KW-0503">Monooxygenase</keyword>
<dbReference type="InterPro" id="IPR036188">
    <property type="entry name" value="FAD/NAD-bd_sf"/>
</dbReference>
<gene>
    <name evidence="8" type="ORF">GCM10009069_13740</name>
</gene>
<reference evidence="8" key="2">
    <citation type="submission" date="2020-09" db="EMBL/GenBank/DDBJ databases">
        <authorList>
            <person name="Sun Q."/>
            <person name="Kim S."/>
        </authorList>
    </citation>
    <scope>NUCLEOTIDE SEQUENCE</scope>
    <source>
        <strain evidence="8">KCTC 32513</strain>
    </source>
</reference>
<dbReference type="SUPFAM" id="SSF51905">
    <property type="entry name" value="FAD/NAD(P)-binding domain"/>
    <property type="match status" value="2"/>
</dbReference>
<dbReference type="PANTHER" id="PTHR43872:SF1">
    <property type="entry name" value="MONOOXYGENASE, PUTATIVE (AFU_ORTHOLOGUE AFUA_8G02570)-RELATED"/>
    <property type="match status" value="1"/>
</dbReference>
<dbReference type="Pfam" id="PF00743">
    <property type="entry name" value="FMO-like"/>
    <property type="match status" value="1"/>
</dbReference>
<keyword evidence="5" id="KW-0521">NADP</keyword>
<keyword evidence="4" id="KW-0274">FAD</keyword>
<evidence type="ECO:0000256" key="6">
    <source>
        <dbReference type="ARBA" id="ARBA00023002"/>
    </source>
</evidence>
<evidence type="ECO:0000313" key="9">
    <source>
        <dbReference type="Proteomes" id="UP000634004"/>
    </source>
</evidence>
<dbReference type="AlphaFoldDB" id="A0A8J3CSC8"/>
<dbReference type="PANTHER" id="PTHR43872">
    <property type="entry name" value="MONOOXYGENASE, PUTATIVE (AFU_ORTHOLOGUE AFUA_8G02570)-RELATED"/>
    <property type="match status" value="1"/>
</dbReference>
<evidence type="ECO:0000256" key="1">
    <source>
        <dbReference type="ARBA" id="ARBA00001974"/>
    </source>
</evidence>
<accession>A0A8J3CSC8</accession>
<dbReference type="GO" id="GO:0004499">
    <property type="term" value="F:N,N-dimethylaniline monooxygenase activity"/>
    <property type="evidence" value="ECO:0007669"/>
    <property type="project" value="InterPro"/>
</dbReference>
<dbReference type="Pfam" id="PF13450">
    <property type="entry name" value="NAD_binding_8"/>
    <property type="match status" value="1"/>
</dbReference>
<dbReference type="Proteomes" id="UP000634004">
    <property type="component" value="Unassembled WGS sequence"/>
</dbReference>
<reference evidence="8" key="1">
    <citation type="journal article" date="2014" name="Int. J. Syst. Evol. Microbiol.">
        <title>Complete genome sequence of Corynebacterium casei LMG S-19264T (=DSM 44701T), isolated from a smear-ripened cheese.</title>
        <authorList>
            <consortium name="US DOE Joint Genome Institute (JGI-PGF)"/>
            <person name="Walter F."/>
            <person name="Albersmeier A."/>
            <person name="Kalinowski J."/>
            <person name="Ruckert C."/>
        </authorList>
    </citation>
    <scope>NUCLEOTIDE SEQUENCE</scope>
    <source>
        <strain evidence="8">KCTC 32513</strain>
    </source>
</reference>
<evidence type="ECO:0000256" key="4">
    <source>
        <dbReference type="ARBA" id="ARBA00022827"/>
    </source>
</evidence>